<dbReference type="InterPro" id="IPR050245">
    <property type="entry name" value="PrsA_foldase"/>
</dbReference>
<dbReference type="SUPFAM" id="SSF109998">
    <property type="entry name" value="Triger factor/SurA peptide-binding domain-like"/>
    <property type="match status" value="1"/>
</dbReference>
<dbReference type="InterPro" id="IPR000297">
    <property type="entry name" value="PPIase_PpiC"/>
</dbReference>
<gene>
    <name evidence="9" type="ORF">J34TS1_01520</name>
</gene>
<evidence type="ECO:0000256" key="2">
    <source>
        <dbReference type="ARBA" id="ARBA00013194"/>
    </source>
</evidence>
<evidence type="ECO:0000256" key="3">
    <source>
        <dbReference type="ARBA" id="ARBA00022729"/>
    </source>
</evidence>
<evidence type="ECO:0000256" key="1">
    <source>
        <dbReference type="ARBA" id="ARBA00000971"/>
    </source>
</evidence>
<dbReference type="GO" id="GO:0003755">
    <property type="term" value="F:peptidyl-prolyl cis-trans isomerase activity"/>
    <property type="evidence" value="ECO:0007669"/>
    <property type="project" value="UniProtKB-KW"/>
</dbReference>
<evidence type="ECO:0000256" key="7">
    <source>
        <dbReference type="SAM" id="SignalP"/>
    </source>
</evidence>
<comment type="catalytic activity">
    <reaction evidence="1">
        <text>[protein]-peptidylproline (omega=180) = [protein]-peptidylproline (omega=0)</text>
        <dbReference type="Rhea" id="RHEA:16237"/>
        <dbReference type="Rhea" id="RHEA-COMP:10747"/>
        <dbReference type="Rhea" id="RHEA-COMP:10748"/>
        <dbReference type="ChEBI" id="CHEBI:83833"/>
        <dbReference type="ChEBI" id="CHEBI:83834"/>
        <dbReference type="EC" id="5.2.1.8"/>
    </reaction>
</comment>
<dbReference type="Gene3D" id="3.10.50.40">
    <property type="match status" value="1"/>
</dbReference>
<dbReference type="EMBL" id="BORT01000001">
    <property type="protein sequence ID" value="GIO45387.1"/>
    <property type="molecule type" value="Genomic_DNA"/>
</dbReference>
<organism evidence="9 10">
    <name type="scientific">Paenibacillus azoreducens</name>
    <dbReference type="NCBI Taxonomy" id="116718"/>
    <lineage>
        <taxon>Bacteria</taxon>
        <taxon>Bacillati</taxon>
        <taxon>Bacillota</taxon>
        <taxon>Bacilli</taxon>
        <taxon>Bacillales</taxon>
        <taxon>Paenibacillaceae</taxon>
        <taxon>Paenibacillus</taxon>
    </lineage>
</organism>
<evidence type="ECO:0000259" key="8">
    <source>
        <dbReference type="PROSITE" id="PS50198"/>
    </source>
</evidence>
<name>A0A920CQK9_9BACL</name>
<evidence type="ECO:0000256" key="4">
    <source>
        <dbReference type="ARBA" id="ARBA00023110"/>
    </source>
</evidence>
<feature type="signal peptide" evidence="7">
    <location>
        <begin position="1"/>
        <end position="30"/>
    </location>
</feature>
<evidence type="ECO:0000313" key="9">
    <source>
        <dbReference type="EMBL" id="GIO45387.1"/>
    </source>
</evidence>
<dbReference type="PROSITE" id="PS50198">
    <property type="entry name" value="PPIC_PPIASE_2"/>
    <property type="match status" value="1"/>
</dbReference>
<dbReference type="EC" id="5.2.1.8" evidence="2"/>
<reference evidence="9 10" key="1">
    <citation type="submission" date="2021-03" db="EMBL/GenBank/DDBJ databases">
        <title>Antimicrobial resistance genes in bacteria isolated from Japanese honey, and their potential for conferring macrolide and lincosamide resistance in the American foulbrood pathogen Paenibacillus larvae.</title>
        <authorList>
            <person name="Okamoto M."/>
            <person name="Kumagai M."/>
            <person name="Kanamori H."/>
            <person name="Takamatsu D."/>
        </authorList>
    </citation>
    <scope>NUCLEOTIDE SEQUENCE [LARGE SCALE GENOMIC DNA]</scope>
    <source>
        <strain evidence="9 10">J34TS1</strain>
    </source>
</reference>
<keyword evidence="5 6" id="KW-0413">Isomerase</keyword>
<dbReference type="Proteomes" id="UP000682811">
    <property type="component" value="Unassembled WGS sequence"/>
</dbReference>
<keyword evidence="3 7" id="KW-0732">Signal</keyword>
<dbReference type="Pfam" id="PF13145">
    <property type="entry name" value="Rotamase_2"/>
    <property type="match status" value="1"/>
</dbReference>
<sequence>MAEKKRLRVKTKWTIAGLLVLTVCTTAAFAKGGLKADEQGDEVMATVDGIPVTVPEYNRAIQMNKSRIMNYFHEKYSAEQTPSFWTTSFAGEIPLEILKKTALNESVNIKVRQMAAKEQGVLKDISYRGFLNQLEQENERRTKAAANHQIIYGPVQYNEDAYFEYIMTNAATAVKQKLDKKLKPGEQTLKSFYDAHKKELYLNPGDVKVLSISASYLDSRQQIDLGKKEQVRERLEEAAVRLAAGTSFAEAAKAYSDQGTEQELVFHLGSERQNSRSPVAGAAAWMKPGDMSGIIDENGRLYLLKCVDKTEPGTAYQAFGENKEQVRKDYIDNEYEEIIRNKLSEADIHVNEERYNAWNFNHIQ</sequence>
<proteinExistence type="predicted"/>
<keyword evidence="10" id="KW-1185">Reference proteome</keyword>
<dbReference type="PANTHER" id="PTHR47245">
    <property type="entry name" value="PEPTIDYLPROLYL ISOMERASE"/>
    <property type="match status" value="1"/>
</dbReference>
<accession>A0A920CQK9</accession>
<dbReference type="PANTHER" id="PTHR47245:SF1">
    <property type="entry name" value="FOLDASE PROTEIN PRSA"/>
    <property type="match status" value="1"/>
</dbReference>
<dbReference type="Gene3D" id="1.10.4030.10">
    <property type="entry name" value="Porin chaperone SurA, peptide-binding domain"/>
    <property type="match status" value="1"/>
</dbReference>
<dbReference type="SUPFAM" id="SSF54534">
    <property type="entry name" value="FKBP-like"/>
    <property type="match status" value="1"/>
</dbReference>
<evidence type="ECO:0000256" key="5">
    <source>
        <dbReference type="ARBA" id="ARBA00023235"/>
    </source>
</evidence>
<dbReference type="AlphaFoldDB" id="A0A920CQK9"/>
<dbReference type="InterPro" id="IPR027304">
    <property type="entry name" value="Trigger_fact/SurA_dom_sf"/>
</dbReference>
<evidence type="ECO:0000256" key="6">
    <source>
        <dbReference type="PROSITE-ProRule" id="PRU00278"/>
    </source>
</evidence>
<dbReference type="InterPro" id="IPR046357">
    <property type="entry name" value="PPIase_dom_sf"/>
</dbReference>
<dbReference type="RefSeq" id="WP_212976583.1">
    <property type="nucleotide sequence ID" value="NZ_AP025343.1"/>
</dbReference>
<feature type="domain" description="PpiC" evidence="8">
    <location>
        <begin position="204"/>
        <end position="308"/>
    </location>
</feature>
<protein>
    <recommendedName>
        <fullName evidence="2">peptidylprolyl isomerase</fullName>
        <ecNumber evidence="2">5.2.1.8</ecNumber>
    </recommendedName>
</protein>
<keyword evidence="4 6" id="KW-0697">Rotamase</keyword>
<feature type="chain" id="PRO_5037687021" description="peptidylprolyl isomerase" evidence="7">
    <location>
        <begin position="31"/>
        <end position="364"/>
    </location>
</feature>
<comment type="caution">
    <text evidence="9">The sequence shown here is derived from an EMBL/GenBank/DDBJ whole genome shotgun (WGS) entry which is preliminary data.</text>
</comment>
<evidence type="ECO:0000313" key="10">
    <source>
        <dbReference type="Proteomes" id="UP000682811"/>
    </source>
</evidence>